<evidence type="ECO:0000256" key="3">
    <source>
        <dbReference type="ARBA" id="ARBA00023066"/>
    </source>
</evidence>
<dbReference type="PANTHER" id="PTHR11570:SF0">
    <property type="entry name" value="S-ADENOSYLMETHIONINE DECARBOXYLASE PROENZYME"/>
    <property type="match status" value="1"/>
</dbReference>
<dbReference type="PANTHER" id="PTHR11570">
    <property type="entry name" value="S-ADENOSYLMETHIONINE DECARBOXYLASE"/>
    <property type="match status" value="1"/>
</dbReference>
<dbReference type="InterPro" id="IPR016067">
    <property type="entry name" value="S-AdoMet_deCO2ase_core"/>
</dbReference>
<evidence type="ECO:0000256" key="1">
    <source>
        <dbReference type="ARBA" id="ARBA00004911"/>
    </source>
</evidence>
<proteinExistence type="inferred from homology"/>
<evidence type="ECO:0000313" key="7">
    <source>
        <dbReference type="Proteomes" id="UP001476798"/>
    </source>
</evidence>
<comment type="catalytic activity">
    <reaction evidence="5">
        <text>S-adenosyl-L-methionine + H(+) = S-adenosyl 3-(methylsulfanyl)propylamine + CO2</text>
        <dbReference type="Rhea" id="RHEA:15981"/>
        <dbReference type="ChEBI" id="CHEBI:15378"/>
        <dbReference type="ChEBI" id="CHEBI:16526"/>
        <dbReference type="ChEBI" id="CHEBI:57443"/>
        <dbReference type="ChEBI" id="CHEBI:59789"/>
        <dbReference type="EC" id="4.1.1.50"/>
    </reaction>
</comment>
<dbReference type="InterPro" id="IPR048283">
    <property type="entry name" value="AdoMetDC-like"/>
</dbReference>
<organism evidence="6 7">
    <name type="scientific">Goodea atripinnis</name>
    <dbReference type="NCBI Taxonomy" id="208336"/>
    <lineage>
        <taxon>Eukaryota</taxon>
        <taxon>Metazoa</taxon>
        <taxon>Chordata</taxon>
        <taxon>Craniata</taxon>
        <taxon>Vertebrata</taxon>
        <taxon>Euteleostomi</taxon>
        <taxon>Actinopterygii</taxon>
        <taxon>Neopterygii</taxon>
        <taxon>Teleostei</taxon>
        <taxon>Neoteleostei</taxon>
        <taxon>Acanthomorphata</taxon>
        <taxon>Ovalentaria</taxon>
        <taxon>Atherinomorphae</taxon>
        <taxon>Cyprinodontiformes</taxon>
        <taxon>Goodeidae</taxon>
        <taxon>Goodea</taxon>
    </lineage>
</organism>
<protein>
    <submittedName>
        <fullName evidence="6">Uncharacterized protein</fullName>
    </submittedName>
</protein>
<keyword evidence="7" id="KW-1185">Reference proteome</keyword>
<feature type="non-terminal residue" evidence="6">
    <location>
        <position position="1"/>
    </location>
</feature>
<comment type="caution">
    <text evidence="6">The sequence shown here is derived from an EMBL/GenBank/DDBJ whole genome shotgun (WGS) entry which is preliminary data.</text>
</comment>
<dbReference type="SUPFAM" id="SSF56276">
    <property type="entry name" value="S-adenosylmethionine decarboxylase"/>
    <property type="match status" value="1"/>
</dbReference>
<accession>A0ABV0PXY8</accession>
<dbReference type="Pfam" id="PF01536">
    <property type="entry name" value="SAM_decarbox"/>
    <property type="match status" value="1"/>
</dbReference>
<evidence type="ECO:0000256" key="4">
    <source>
        <dbReference type="ARBA" id="ARBA00023115"/>
    </source>
</evidence>
<sequence length="127" mass="14099">HTMVAEKVCPWVFFNGSTFRCLIPPDAPDCSVALQVSVYPGSARVLGEQASRSDAGSFDERSRPSHYGPGTYWTIHITPEPEFSYVSFETNLSQTSYDDLIRKVIDVFKPGKFVTTLFVNQVCAAGR</sequence>
<evidence type="ECO:0000256" key="5">
    <source>
        <dbReference type="ARBA" id="ARBA00048112"/>
    </source>
</evidence>
<evidence type="ECO:0000256" key="2">
    <source>
        <dbReference type="ARBA" id="ARBA00008466"/>
    </source>
</evidence>
<keyword evidence="4" id="KW-0620">Polyamine biosynthesis</keyword>
<dbReference type="Gene3D" id="3.60.90.10">
    <property type="entry name" value="S-adenosylmethionine decarboxylase"/>
    <property type="match status" value="1"/>
</dbReference>
<keyword evidence="3" id="KW-0745">Spermidine biosynthesis</keyword>
<evidence type="ECO:0000313" key="6">
    <source>
        <dbReference type="EMBL" id="MEQ2188187.1"/>
    </source>
</evidence>
<dbReference type="Proteomes" id="UP001476798">
    <property type="component" value="Unassembled WGS sequence"/>
</dbReference>
<reference evidence="6 7" key="1">
    <citation type="submission" date="2021-06" db="EMBL/GenBank/DDBJ databases">
        <authorList>
            <person name="Palmer J.M."/>
        </authorList>
    </citation>
    <scope>NUCLEOTIDE SEQUENCE [LARGE SCALE GENOMIC DNA]</scope>
    <source>
        <strain evidence="6 7">GA_2019</strain>
        <tissue evidence="6">Muscle</tissue>
    </source>
</reference>
<comment type="pathway">
    <text evidence="1">Amine and polyamine biosynthesis; S-adenosylmethioninamine biosynthesis; S-adenosylmethioninamine from S-adenosyl-L-methionine: step 1/1.</text>
</comment>
<dbReference type="EMBL" id="JAHRIO010090759">
    <property type="protein sequence ID" value="MEQ2188187.1"/>
    <property type="molecule type" value="Genomic_DNA"/>
</dbReference>
<gene>
    <name evidence="6" type="ORF">GOODEAATRI_012455</name>
</gene>
<comment type="similarity">
    <text evidence="2">Belongs to the eukaryotic AdoMetDC family.</text>
</comment>
<name>A0ABV0PXY8_9TELE</name>